<evidence type="ECO:0000313" key="2">
    <source>
        <dbReference type="Proteomes" id="UP000235861"/>
    </source>
</evidence>
<gene>
    <name evidence="1" type="ORF">CUC53_11685</name>
</gene>
<dbReference type="AlphaFoldDB" id="A0A2H9U3K0"/>
<protein>
    <submittedName>
        <fullName evidence="1">Uncharacterized protein</fullName>
    </submittedName>
</protein>
<accession>A0A2H9U3K0</accession>
<organism evidence="1 2">
    <name type="scientific">Aeromonas cavernicola</name>
    <dbReference type="NCBI Taxonomy" id="1006623"/>
    <lineage>
        <taxon>Bacteria</taxon>
        <taxon>Pseudomonadati</taxon>
        <taxon>Pseudomonadota</taxon>
        <taxon>Gammaproteobacteria</taxon>
        <taxon>Aeromonadales</taxon>
        <taxon>Aeromonadaceae</taxon>
        <taxon>Aeromonas</taxon>
    </lineage>
</organism>
<dbReference type="EMBL" id="PGGC01000099">
    <property type="protein sequence ID" value="PJG58591.1"/>
    <property type="molecule type" value="Genomic_DNA"/>
</dbReference>
<name>A0A2H9U3K0_9GAMM</name>
<keyword evidence="2" id="KW-1185">Reference proteome</keyword>
<dbReference type="Proteomes" id="UP000235861">
    <property type="component" value="Unassembled WGS sequence"/>
</dbReference>
<sequence>MKIMVVVLDKSKITHISLIQESKEEAISHHLEQEIAPLTHPEKNKIMGHIHGPFKSYLFQEVR</sequence>
<evidence type="ECO:0000313" key="1">
    <source>
        <dbReference type="EMBL" id="PJG58591.1"/>
    </source>
</evidence>
<comment type="caution">
    <text evidence="1">The sequence shown here is derived from an EMBL/GenBank/DDBJ whole genome shotgun (WGS) entry which is preliminary data.</text>
</comment>
<proteinExistence type="predicted"/>
<reference evidence="1 2" key="1">
    <citation type="submission" date="2017-11" db="EMBL/GenBank/DDBJ databases">
        <title>Draft genome sequence of environmental isolate Aeromonas cavernicola sp. nov. MDC 2508.</title>
        <authorList>
            <person name="Colston S.M."/>
            <person name="Navarro A."/>
            <person name="Martinez-Murcia A.J."/>
            <person name="Graf J."/>
        </authorList>
    </citation>
    <scope>NUCLEOTIDE SEQUENCE [LARGE SCALE GENOMIC DNA]</scope>
    <source>
        <strain evidence="1 2">MDC 2508</strain>
    </source>
</reference>